<gene>
    <name evidence="3" type="ORF">OJF2_71450</name>
</gene>
<proteinExistence type="predicted"/>
<protein>
    <submittedName>
        <fullName evidence="3">DnaJ domain protein</fullName>
    </submittedName>
</protein>
<evidence type="ECO:0000259" key="2">
    <source>
        <dbReference type="PROSITE" id="PS50076"/>
    </source>
</evidence>
<dbReference type="SUPFAM" id="SSF46565">
    <property type="entry name" value="Chaperone J-domain"/>
    <property type="match status" value="1"/>
</dbReference>
<name>A0A5B9WD85_9BACT</name>
<dbReference type="AlphaFoldDB" id="A0A5B9WD85"/>
<reference evidence="3 4" key="1">
    <citation type="submission" date="2019-08" db="EMBL/GenBank/DDBJ databases">
        <title>Deep-cultivation of Planctomycetes and their phenomic and genomic characterization uncovers novel biology.</title>
        <authorList>
            <person name="Wiegand S."/>
            <person name="Jogler M."/>
            <person name="Boedeker C."/>
            <person name="Pinto D."/>
            <person name="Vollmers J."/>
            <person name="Rivas-Marin E."/>
            <person name="Kohn T."/>
            <person name="Peeters S.H."/>
            <person name="Heuer A."/>
            <person name="Rast P."/>
            <person name="Oberbeckmann S."/>
            <person name="Bunk B."/>
            <person name="Jeske O."/>
            <person name="Meyerdierks A."/>
            <person name="Storesund J.E."/>
            <person name="Kallscheuer N."/>
            <person name="Luecker S."/>
            <person name="Lage O.M."/>
            <person name="Pohl T."/>
            <person name="Merkel B.J."/>
            <person name="Hornburger P."/>
            <person name="Mueller R.-W."/>
            <person name="Bruemmer F."/>
            <person name="Labrenz M."/>
            <person name="Spormann A.M."/>
            <person name="Op den Camp H."/>
            <person name="Overmann J."/>
            <person name="Amann R."/>
            <person name="Jetten M.S.M."/>
            <person name="Mascher T."/>
            <person name="Medema M.H."/>
            <person name="Devos D.P."/>
            <person name="Kaster A.-K."/>
            <person name="Ovreas L."/>
            <person name="Rohde M."/>
            <person name="Galperin M.Y."/>
            <person name="Jogler C."/>
        </authorList>
    </citation>
    <scope>NUCLEOTIDE SEQUENCE [LARGE SCALE GENOMIC DNA]</scope>
    <source>
        <strain evidence="3 4">OJF2</strain>
    </source>
</reference>
<evidence type="ECO:0000313" key="3">
    <source>
        <dbReference type="EMBL" id="QEH38542.1"/>
    </source>
</evidence>
<dbReference type="CDD" id="cd06257">
    <property type="entry name" value="DnaJ"/>
    <property type="match status" value="1"/>
</dbReference>
<evidence type="ECO:0000313" key="4">
    <source>
        <dbReference type="Proteomes" id="UP000324233"/>
    </source>
</evidence>
<dbReference type="Pfam" id="PF00226">
    <property type="entry name" value="DnaJ"/>
    <property type="match status" value="1"/>
</dbReference>
<feature type="compositionally biased region" description="Low complexity" evidence="1">
    <location>
        <begin position="95"/>
        <end position="104"/>
    </location>
</feature>
<organism evidence="3 4">
    <name type="scientific">Aquisphaera giovannonii</name>
    <dbReference type="NCBI Taxonomy" id="406548"/>
    <lineage>
        <taxon>Bacteria</taxon>
        <taxon>Pseudomonadati</taxon>
        <taxon>Planctomycetota</taxon>
        <taxon>Planctomycetia</taxon>
        <taxon>Isosphaerales</taxon>
        <taxon>Isosphaeraceae</taxon>
        <taxon>Aquisphaera</taxon>
    </lineage>
</organism>
<dbReference type="PROSITE" id="PS50076">
    <property type="entry name" value="DNAJ_2"/>
    <property type="match status" value="1"/>
</dbReference>
<dbReference type="RefSeq" id="WP_148597976.1">
    <property type="nucleotide sequence ID" value="NZ_CP042997.1"/>
</dbReference>
<keyword evidence="4" id="KW-1185">Reference proteome</keyword>
<feature type="domain" description="J" evidence="2">
    <location>
        <begin position="212"/>
        <end position="269"/>
    </location>
</feature>
<dbReference type="Gene3D" id="1.10.287.110">
    <property type="entry name" value="DnaJ domain"/>
    <property type="match status" value="1"/>
</dbReference>
<dbReference type="KEGG" id="agv:OJF2_71450"/>
<dbReference type="OrthoDB" id="292111at2"/>
<accession>A0A5B9WD85</accession>
<evidence type="ECO:0000256" key="1">
    <source>
        <dbReference type="SAM" id="MobiDB-lite"/>
    </source>
</evidence>
<dbReference type="EMBL" id="CP042997">
    <property type="protein sequence ID" value="QEH38542.1"/>
    <property type="molecule type" value="Genomic_DNA"/>
</dbReference>
<dbReference type="InterPro" id="IPR001623">
    <property type="entry name" value="DnaJ_domain"/>
</dbReference>
<feature type="region of interest" description="Disordered" evidence="1">
    <location>
        <begin position="69"/>
        <end position="109"/>
    </location>
</feature>
<dbReference type="InterPro" id="IPR036869">
    <property type="entry name" value="J_dom_sf"/>
</dbReference>
<sequence length="275" mass="29848">MVQDEDAAYACCSIGIGRWYWAAWGSEEDARALARPFASGYEKNSDAAEKKAIEAAGAGAKRLPAKWASAYKRGGPASDGEGAEKREKPRSRLSRPAGTAARPAAPDRPRFLYAASESDEAGSRGEVVIVKHRIVRQTAGKIYVDREPFREEEWRGREGADPSAEAPKPKTLAVDRETLRREGRFPHRGAAFYSSEEAGIRDVHAALTSRHAWCAALGVKFPCSAASIKAAYRRLARETHPDAGGDPVQFQAVERAYREALAYFSSPDDPAGLGA</sequence>
<dbReference type="Proteomes" id="UP000324233">
    <property type="component" value="Chromosome"/>
</dbReference>